<evidence type="ECO:0000313" key="2">
    <source>
        <dbReference type="Proteomes" id="UP000009022"/>
    </source>
</evidence>
<dbReference type="CTD" id="6752922"/>
<dbReference type="GeneID" id="6752922"/>
<keyword evidence="2" id="KW-1185">Reference proteome</keyword>
<dbReference type="KEGG" id="tad:TRIADDRAFT_56031"/>
<name>B3RTS7_TRIAD</name>
<accession>B3RTS7</accession>
<dbReference type="InParanoid" id="B3RTS7"/>
<dbReference type="EMBL" id="DS985244">
    <property type="protein sequence ID" value="EDV25676.1"/>
    <property type="molecule type" value="Genomic_DNA"/>
</dbReference>
<protein>
    <submittedName>
        <fullName evidence="1">Uncharacterized protein</fullName>
    </submittedName>
</protein>
<evidence type="ECO:0000313" key="1">
    <source>
        <dbReference type="EMBL" id="EDV25676.1"/>
    </source>
</evidence>
<sequence length="131" mass="14761">MTAIIATYMCSVTQMPLLIAVTYLLAIIAKADVEIPSEIEDIGEELKKNFPEEAEELPIGDRDVLSVLDEETEILVEHKKRRLIVAELTLDYTDKLPTGICSILTAQNFELVDYEPRANNPYTTMNYPSIL</sequence>
<dbReference type="Proteomes" id="UP000009022">
    <property type="component" value="Unassembled WGS sequence"/>
</dbReference>
<dbReference type="AlphaFoldDB" id="B3RTS7"/>
<proteinExistence type="predicted"/>
<dbReference type="HOGENOM" id="CLU_1930229_0_0_1"/>
<organism evidence="1 2">
    <name type="scientific">Trichoplax adhaerens</name>
    <name type="common">Trichoplax reptans</name>
    <dbReference type="NCBI Taxonomy" id="10228"/>
    <lineage>
        <taxon>Eukaryota</taxon>
        <taxon>Metazoa</taxon>
        <taxon>Placozoa</taxon>
        <taxon>Uniplacotomia</taxon>
        <taxon>Trichoplacea</taxon>
        <taxon>Trichoplacidae</taxon>
        <taxon>Trichoplax</taxon>
    </lineage>
</organism>
<dbReference type="RefSeq" id="XP_002111709.1">
    <property type="nucleotide sequence ID" value="XM_002111673.1"/>
</dbReference>
<gene>
    <name evidence="1" type="ORF">TRIADDRAFT_56031</name>
</gene>
<reference evidence="1 2" key="1">
    <citation type="journal article" date="2008" name="Nature">
        <title>The Trichoplax genome and the nature of placozoans.</title>
        <authorList>
            <person name="Srivastava M."/>
            <person name="Begovic E."/>
            <person name="Chapman J."/>
            <person name="Putnam N.H."/>
            <person name="Hellsten U."/>
            <person name="Kawashima T."/>
            <person name="Kuo A."/>
            <person name="Mitros T."/>
            <person name="Salamov A."/>
            <person name="Carpenter M.L."/>
            <person name="Signorovitch A.Y."/>
            <person name="Moreno M.A."/>
            <person name="Kamm K."/>
            <person name="Grimwood J."/>
            <person name="Schmutz J."/>
            <person name="Shapiro H."/>
            <person name="Grigoriev I.V."/>
            <person name="Buss L.W."/>
            <person name="Schierwater B."/>
            <person name="Dellaporta S.L."/>
            <person name="Rokhsar D.S."/>
        </authorList>
    </citation>
    <scope>NUCLEOTIDE SEQUENCE [LARGE SCALE GENOMIC DNA]</scope>
    <source>
        <strain evidence="1 2">Grell-BS-1999</strain>
    </source>
</reference>